<evidence type="ECO:0000313" key="2">
    <source>
        <dbReference type="EMBL" id="SPC85769.1"/>
    </source>
</evidence>
<evidence type="ECO:0000256" key="1">
    <source>
        <dbReference type="SAM" id="MobiDB-lite"/>
    </source>
</evidence>
<feature type="region of interest" description="Disordered" evidence="1">
    <location>
        <begin position="173"/>
        <end position="200"/>
    </location>
</feature>
<gene>
    <name evidence="2" type="ORF">FSB_LOCUS13651</name>
</gene>
<accession>A0A2N9FFY2</accession>
<dbReference type="AlphaFoldDB" id="A0A2N9FFY2"/>
<proteinExistence type="predicted"/>
<dbReference type="EMBL" id="OIVN01000801">
    <property type="protein sequence ID" value="SPC85769.1"/>
    <property type="molecule type" value="Genomic_DNA"/>
</dbReference>
<organism evidence="2">
    <name type="scientific">Fagus sylvatica</name>
    <name type="common">Beechnut</name>
    <dbReference type="NCBI Taxonomy" id="28930"/>
    <lineage>
        <taxon>Eukaryota</taxon>
        <taxon>Viridiplantae</taxon>
        <taxon>Streptophyta</taxon>
        <taxon>Embryophyta</taxon>
        <taxon>Tracheophyta</taxon>
        <taxon>Spermatophyta</taxon>
        <taxon>Magnoliopsida</taxon>
        <taxon>eudicotyledons</taxon>
        <taxon>Gunneridae</taxon>
        <taxon>Pentapetalae</taxon>
        <taxon>rosids</taxon>
        <taxon>fabids</taxon>
        <taxon>Fagales</taxon>
        <taxon>Fagaceae</taxon>
        <taxon>Fagus</taxon>
    </lineage>
</organism>
<name>A0A2N9FFY2_FAGSY</name>
<reference evidence="2" key="1">
    <citation type="submission" date="2018-02" db="EMBL/GenBank/DDBJ databases">
        <authorList>
            <person name="Cohen D.B."/>
            <person name="Kent A.D."/>
        </authorList>
    </citation>
    <scope>NUCLEOTIDE SEQUENCE</scope>
</reference>
<protein>
    <submittedName>
        <fullName evidence="2">Uncharacterized protein</fullName>
    </submittedName>
</protein>
<sequence length="222" mass="25400">MQLLIQMIPGRSHRLLNDYCLYHLRQDSKQYQAQYIANVVCWKAIICGIDESQKLTCYGMAEVQRGSDGEGNAMATQHWELRNNCKYKPPWPRISARARALFATTHHRRHHQQWWRILALSPLAVFLSHGLHGLTLSLGYLSLCFLTEALRHPWPEQELELPHGLILTLTGARTPSQTHSHSHRGSQSGHRLPHRSSTATMAMDKSSQALTLLFLWLQPSQV</sequence>